<dbReference type="InterPro" id="IPR000120">
    <property type="entry name" value="Amidase"/>
</dbReference>
<dbReference type="Proteomes" id="UP001055153">
    <property type="component" value="Unassembled WGS sequence"/>
</dbReference>
<organism evidence="2 3">
    <name type="scientific">Methylobacterium isbiliense</name>
    <dbReference type="NCBI Taxonomy" id="315478"/>
    <lineage>
        <taxon>Bacteria</taxon>
        <taxon>Pseudomonadati</taxon>
        <taxon>Pseudomonadota</taxon>
        <taxon>Alphaproteobacteria</taxon>
        <taxon>Hyphomicrobiales</taxon>
        <taxon>Methylobacteriaceae</taxon>
        <taxon>Methylobacterium</taxon>
    </lineage>
</organism>
<evidence type="ECO:0000259" key="1">
    <source>
        <dbReference type="Pfam" id="PF01425"/>
    </source>
</evidence>
<gene>
    <name evidence="2" type="primary">cnbH</name>
    <name evidence="2" type="ORF">GMJLKIPL_1595</name>
</gene>
<keyword evidence="3" id="KW-1185">Reference proteome</keyword>
<dbReference type="Pfam" id="PF01425">
    <property type="entry name" value="Amidase"/>
    <property type="match status" value="1"/>
</dbReference>
<dbReference type="RefSeq" id="WP_238234560.1">
    <property type="nucleotide sequence ID" value="NZ_BPQQ01000017.1"/>
</dbReference>
<dbReference type="EMBL" id="BPQQ01000017">
    <property type="protein sequence ID" value="GJD99677.1"/>
    <property type="molecule type" value="Genomic_DNA"/>
</dbReference>
<protein>
    <submittedName>
        <fullName evidence="2">2-amino-5-chloromuconic acid deaminase</fullName>
    </submittedName>
</protein>
<proteinExistence type="predicted"/>
<dbReference type="SUPFAM" id="SSF75304">
    <property type="entry name" value="Amidase signature (AS) enzymes"/>
    <property type="match status" value="1"/>
</dbReference>
<name>A0ABQ4SCP2_9HYPH</name>
<feature type="domain" description="Amidase" evidence="1">
    <location>
        <begin position="25"/>
        <end position="416"/>
    </location>
</feature>
<dbReference type="InterPro" id="IPR023631">
    <property type="entry name" value="Amidase_dom"/>
</dbReference>
<reference evidence="2" key="2">
    <citation type="submission" date="2021-08" db="EMBL/GenBank/DDBJ databases">
        <authorList>
            <person name="Tani A."/>
            <person name="Ola A."/>
            <person name="Ogura Y."/>
            <person name="Katsura K."/>
            <person name="Hayashi T."/>
        </authorList>
    </citation>
    <scope>NUCLEOTIDE SEQUENCE</scope>
    <source>
        <strain evidence="2">DSM 17168</strain>
    </source>
</reference>
<dbReference type="PANTHER" id="PTHR11895:SF176">
    <property type="entry name" value="AMIDASE AMID-RELATED"/>
    <property type="match status" value="1"/>
</dbReference>
<evidence type="ECO:0000313" key="2">
    <source>
        <dbReference type="EMBL" id="GJD99677.1"/>
    </source>
</evidence>
<dbReference type="PANTHER" id="PTHR11895">
    <property type="entry name" value="TRANSAMIDASE"/>
    <property type="match status" value="1"/>
</dbReference>
<comment type="caution">
    <text evidence="2">The sequence shown here is derived from an EMBL/GenBank/DDBJ whole genome shotgun (WGS) entry which is preliminary data.</text>
</comment>
<dbReference type="Gene3D" id="3.90.1300.10">
    <property type="entry name" value="Amidase signature (AS) domain"/>
    <property type="match status" value="1"/>
</dbReference>
<accession>A0ABQ4SCP2</accession>
<evidence type="ECO:0000313" key="3">
    <source>
        <dbReference type="Proteomes" id="UP001055153"/>
    </source>
</evidence>
<dbReference type="NCBIfam" id="NF004622">
    <property type="entry name" value="PRK05962.1"/>
    <property type="match status" value="1"/>
</dbReference>
<sequence length="427" mass="44167">MTAIRDDLERRLALIGEPASRHVFTLLYPEAARVAADAADARRRAGLSLGPLDGAIVSIKDLFDVAGEPTTAGSAIRRKAAPAERDAPVVARLRRAGAVIIGKTNMSEFAFSGLGLNPHWGTPGNAADPSLVPGGSSSGAGVSAALGTSDIAIGTDTGGSVRIPAALNGVVGFKPTARRVPLDGAFPLSPSLDSIGPLARTVAACAETDAVLAGEEFVPLRPLGLRDLRIGVPRGLLFTETDPAVAQAFEAALGRLGAAGARIGDLPFDDLMGRMAEATAAAPLAAIEAAEVHADWIDAEEASFDPRVHARIARGRPVAAGTYIRMMRARAGLIRAADERLADVDVMALPATAIPAVPIAAVAEDDAFTRTNLLMLRNTMVGNLFDLTGISLPLPGQARPVGLMLLARHGQDRRLLEIAAAVEAQVC</sequence>
<reference evidence="2" key="1">
    <citation type="journal article" date="2021" name="Front. Microbiol.">
        <title>Comprehensive Comparative Genomics and Phenotyping of Methylobacterium Species.</title>
        <authorList>
            <person name="Alessa O."/>
            <person name="Ogura Y."/>
            <person name="Fujitani Y."/>
            <person name="Takami H."/>
            <person name="Hayashi T."/>
            <person name="Sahin N."/>
            <person name="Tani A."/>
        </authorList>
    </citation>
    <scope>NUCLEOTIDE SEQUENCE</scope>
    <source>
        <strain evidence="2">DSM 17168</strain>
    </source>
</reference>
<dbReference type="InterPro" id="IPR036928">
    <property type="entry name" value="AS_sf"/>
</dbReference>
<dbReference type="NCBIfam" id="NF005460">
    <property type="entry name" value="PRK07056.1"/>
    <property type="match status" value="1"/>
</dbReference>